<organism evidence="1 2">
    <name type="scientific">Salix dunnii</name>
    <dbReference type="NCBI Taxonomy" id="1413687"/>
    <lineage>
        <taxon>Eukaryota</taxon>
        <taxon>Viridiplantae</taxon>
        <taxon>Streptophyta</taxon>
        <taxon>Embryophyta</taxon>
        <taxon>Tracheophyta</taxon>
        <taxon>Spermatophyta</taxon>
        <taxon>Magnoliopsida</taxon>
        <taxon>eudicotyledons</taxon>
        <taxon>Gunneridae</taxon>
        <taxon>Pentapetalae</taxon>
        <taxon>rosids</taxon>
        <taxon>fabids</taxon>
        <taxon>Malpighiales</taxon>
        <taxon>Salicaceae</taxon>
        <taxon>Saliceae</taxon>
        <taxon>Salix</taxon>
    </lineage>
</organism>
<accession>A0A835JU56</accession>
<dbReference type="AlphaFoldDB" id="A0A835JU56"/>
<evidence type="ECO:0000313" key="1">
    <source>
        <dbReference type="EMBL" id="KAF9675151.1"/>
    </source>
</evidence>
<keyword evidence="2" id="KW-1185">Reference proteome</keyword>
<dbReference type="Proteomes" id="UP000657918">
    <property type="component" value="Unassembled WGS sequence"/>
</dbReference>
<evidence type="ECO:0000313" key="2">
    <source>
        <dbReference type="Proteomes" id="UP000657918"/>
    </source>
</evidence>
<comment type="caution">
    <text evidence="1">The sequence shown here is derived from an EMBL/GenBank/DDBJ whole genome shotgun (WGS) entry which is preliminary data.</text>
</comment>
<sequence length="116" mass="13746">MISSQIPGNMYKMYVAVWSWSFRIVMPHVRSSLEPSRFTITYMKRLNEKTFKVDDLIKLVISEILISGVRKKFMEGVKRQVYCVMAIPDFLKIHTRLITQINHIFLHWTPPSLNFL</sequence>
<proteinExistence type="predicted"/>
<protein>
    <submittedName>
        <fullName evidence="1">Uncharacterized protein</fullName>
    </submittedName>
</protein>
<dbReference type="EMBL" id="JADGMS010000009">
    <property type="protein sequence ID" value="KAF9675151.1"/>
    <property type="molecule type" value="Genomic_DNA"/>
</dbReference>
<gene>
    <name evidence="1" type="ORF">SADUNF_Sadunf09G0002300</name>
</gene>
<reference evidence="1 2" key="1">
    <citation type="submission" date="2020-10" db="EMBL/GenBank/DDBJ databases">
        <title>Plant Genome Project.</title>
        <authorList>
            <person name="Zhang R.-G."/>
        </authorList>
    </citation>
    <scope>NUCLEOTIDE SEQUENCE [LARGE SCALE GENOMIC DNA]</scope>
    <source>
        <strain evidence="1">FAFU-HL-1</strain>
        <tissue evidence="1">Leaf</tissue>
    </source>
</reference>
<name>A0A835JU56_9ROSI</name>